<dbReference type="Proteomes" id="UP000008225">
    <property type="component" value="Chromosome 13"/>
</dbReference>
<dbReference type="PANTHER" id="PTHR12138:SF133">
    <property type="entry name" value="SECRETED PROTEIN"/>
    <property type="match status" value="1"/>
</dbReference>
<reference evidence="2" key="2">
    <citation type="submission" date="2025-08" db="UniProtKB">
        <authorList>
            <consortium name="Ensembl"/>
        </authorList>
    </citation>
    <scope>IDENTIFICATION</scope>
</reference>
<name>A0A8I3W603_CALJA</name>
<organism evidence="2 3">
    <name type="scientific">Callithrix jacchus</name>
    <name type="common">White-tufted-ear marmoset</name>
    <name type="synonym">Simia Jacchus</name>
    <dbReference type="NCBI Taxonomy" id="9483"/>
    <lineage>
        <taxon>Eukaryota</taxon>
        <taxon>Metazoa</taxon>
        <taxon>Chordata</taxon>
        <taxon>Craniata</taxon>
        <taxon>Vertebrata</taxon>
        <taxon>Euteleostomi</taxon>
        <taxon>Mammalia</taxon>
        <taxon>Eutheria</taxon>
        <taxon>Euarchontoglires</taxon>
        <taxon>Primates</taxon>
        <taxon>Haplorrhini</taxon>
        <taxon>Platyrrhini</taxon>
        <taxon>Cebidae</taxon>
        <taxon>Callitrichinae</taxon>
        <taxon>Callithrix</taxon>
        <taxon>Callithrix</taxon>
    </lineage>
</organism>
<reference evidence="2 3" key="1">
    <citation type="submission" date="2009-03" db="EMBL/GenBank/DDBJ databases">
        <authorList>
            <person name="Warren W."/>
            <person name="Ye L."/>
            <person name="Minx P."/>
            <person name="Worley K."/>
            <person name="Gibbs R."/>
            <person name="Wilson R.K."/>
        </authorList>
    </citation>
    <scope>NUCLEOTIDE SEQUENCE [LARGE SCALE GENOMIC DNA]</scope>
</reference>
<dbReference type="AlphaFoldDB" id="A0A8I3W603"/>
<dbReference type="PANTHER" id="PTHR12138">
    <property type="entry name" value="PRIMATE-EXPANDED PROTEIN FAMILY"/>
    <property type="match status" value="1"/>
</dbReference>
<reference evidence="2" key="3">
    <citation type="submission" date="2025-09" db="UniProtKB">
        <authorList>
            <consortium name="Ensembl"/>
        </authorList>
    </citation>
    <scope>IDENTIFICATION</scope>
</reference>
<dbReference type="GeneTree" id="ENSGT01150000286943"/>
<accession>A0A8I3W603</accession>
<protein>
    <submittedName>
        <fullName evidence="2">Uncharacterized protein</fullName>
    </submittedName>
</protein>
<dbReference type="Ensembl" id="ENSCJAT00000133922.1">
    <property type="protein sequence ID" value="ENSCJAP00000084114.1"/>
    <property type="gene ID" value="ENSCJAG00000079527.1"/>
</dbReference>
<dbReference type="PRINTS" id="PR02045">
    <property type="entry name" value="F138DOMAIN"/>
</dbReference>
<evidence type="ECO:0000313" key="2">
    <source>
        <dbReference type="Ensembl" id="ENSCJAP00000084114.1"/>
    </source>
</evidence>
<evidence type="ECO:0000256" key="1">
    <source>
        <dbReference type="SAM" id="MobiDB-lite"/>
    </source>
</evidence>
<evidence type="ECO:0000313" key="3">
    <source>
        <dbReference type="Proteomes" id="UP000008225"/>
    </source>
</evidence>
<proteinExistence type="predicted"/>
<sequence length="167" mass="17739">MTVSRISSMGAGIFDSVRWSLSLLPRLKRSGMISAHCNLHLPGSRNSPALASGVAGITGVCQHTHLILVFLVETGFYYVGQVGLELLTSGDSPALASQRAGTTGIRHPASRFAPFYRQGLSLTRRLEYSGAITAHCSLDLLDSRNPPTSASHVTVRSDCTADSTVTP</sequence>
<feature type="region of interest" description="Disordered" evidence="1">
    <location>
        <begin position="147"/>
        <end position="167"/>
    </location>
</feature>
<keyword evidence="3" id="KW-1185">Reference proteome</keyword>